<dbReference type="InterPro" id="IPR035906">
    <property type="entry name" value="MetI-like_sf"/>
</dbReference>
<name>A0A0S4WPN6_RALSL</name>
<feature type="transmembrane region" description="Helical" evidence="8">
    <location>
        <begin position="105"/>
        <end position="127"/>
    </location>
</feature>
<dbReference type="SUPFAM" id="SSF161098">
    <property type="entry name" value="MetI-like"/>
    <property type="match status" value="1"/>
</dbReference>
<keyword evidence="2 8" id="KW-0813">Transport</keyword>
<dbReference type="EMBL" id="LN899820">
    <property type="protein sequence ID" value="CUV53559.1"/>
    <property type="molecule type" value="Genomic_DNA"/>
</dbReference>
<evidence type="ECO:0000256" key="5">
    <source>
        <dbReference type="ARBA" id="ARBA00022692"/>
    </source>
</evidence>
<evidence type="ECO:0000256" key="4">
    <source>
        <dbReference type="ARBA" id="ARBA00022519"/>
    </source>
</evidence>
<dbReference type="InterPro" id="IPR000515">
    <property type="entry name" value="MetI-like"/>
</dbReference>
<comment type="similarity">
    <text evidence="8">Belongs to the binding-protein-dependent transport system permease family.</text>
</comment>
<dbReference type="PANTHER" id="PTHR43357">
    <property type="entry name" value="INNER MEMBRANE ABC TRANSPORTER PERMEASE PROTEIN YDCV"/>
    <property type="match status" value="1"/>
</dbReference>
<evidence type="ECO:0000256" key="2">
    <source>
        <dbReference type="ARBA" id="ARBA00022448"/>
    </source>
</evidence>
<comment type="subcellular location">
    <subcellularLocation>
        <location evidence="1">Cell inner membrane</location>
        <topology evidence="1">Multi-pass membrane protein</topology>
    </subcellularLocation>
    <subcellularLocation>
        <location evidence="8">Cell membrane</location>
        <topology evidence="8">Multi-pass membrane protein</topology>
    </subcellularLocation>
</comment>
<feature type="domain" description="ABC transmembrane type-1" evidence="9">
    <location>
        <begin position="60"/>
        <end position="255"/>
    </location>
</feature>
<reference evidence="11" key="2">
    <citation type="submission" date="2021-10" db="EMBL/GenBank/DDBJ databases">
        <title>Complete genome sequences of five Ralstonia solancearum strains isolated from sunflower.</title>
        <authorList>
            <person name="She X."/>
            <person name="He Z."/>
        </authorList>
    </citation>
    <scope>NUCLEOTIDE SEQUENCE</scope>
    <source>
        <strain evidence="11">RS638</strain>
    </source>
</reference>
<dbReference type="PROSITE" id="PS50928">
    <property type="entry name" value="ABC_TM1"/>
    <property type="match status" value="1"/>
</dbReference>
<dbReference type="Pfam" id="PF00528">
    <property type="entry name" value="BPD_transp_1"/>
    <property type="match status" value="1"/>
</dbReference>
<evidence type="ECO:0000313" key="10">
    <source>
        <dbReference type="EMBL" id="CUV53559.1"/>
    </source>
</evidence>
<evidence type="ECO:0000256" key="7">
    <source>
        <dbReference type="ARBA" id="ARBA00023136"/>
    </source>
</evidence>
<dbReference type="Gene3D" id="1.10.3720.10">
    <property type="entry name" value="MetI-like"/>
    <property type="match status" value="1"/>
</dbReference>
<dbReference type="EMBL" id="CP085043">
    <property type="protein sequence ID" value="UZF13351.1"/>
    <property type="molecule type" value="Genomic_DNA"/>
</dbReference>
<keyword evidence="5 8" id="KW-0812">Transmembrane</keyword>
<keyword evidence="3" id="KW-1003">Cell membrane</keyword>
<sequence>MKRLLPMAQWLVTLLLCLFLIVPVALSMAVGLTRNYIRGFKSGWTFDWVAQVWETYHASIWMSLLVALCTLAIVLAAGVLAAGVPAGYVLARRQSRASRLVEECLTLPVALPGLATALGLIIAYGGVGAFRESVWFIVCGHVVFTLPFMVRAVAAVCAAQDLKTLEEGAASLGATFWQRFRTIVLPNARPGILAGALTVVTLSVGEFNLTWMLHTPQTKTLPVGLADTYASMRLEIASAYTLIFFVMIVPLLVLMQRFGGLRTTNGNPSR</sequence>
<dbReference type="CDD" id="cd06261">
    <property type="entry name" value="TM_PBP2"/>
    <property type="match status" value="1"/>
</dbReference>
<evidence type="ECO:0000259" key="9">
    <source>
        <dbReference type="PROSITE" id="PS50928"/>
    </source>
</evidence>
<dbReference type="GO" id="GO:0005886">
    <property type="term" value="C:plasma membrane"/>
    <property type="evidence" value="ECO:0007669"/>
    <property type="project" value="UniProtKB-SubCell"/>
</dbReference>
<evidence type="ECO:0000256" key="6">
    <source>
        <dbReference type="ARBA" id="ARBA00022989"/>
    </source>
</evidence>
<feature type="transmembrane region" description="Helical" evidence="8">
    <location>
        <begin position="60"/>
        <end position="84"/>
    </location>
</feature>
<keyword evidence="6 8" id="KW-1133">Transmembrane helix</keyword>
<dbReference type="PANTHER" id="PTHR43357:SF4">
    <property type="entry name" value="INNER MEMBRANE ABC TRANSPORTER PERMEASE PROTEIN YDCV"/>
    <property type="match status" value="1"/>
</dbReference>
<accession>A0A0S4WPN6</accession>
<protein>
    <submittedName>
        <fullName evidence="11">ABC transporter permease</fullName>
    </submittedName>
    <submittedName>
        <fullName evidence="10">Putative permease transmembrane abc transporter protein</fullName>
    </submittedName>
</protein>
<evidence type="ECO:0000256" key="8">
    <source>
        <dbReference type="RuleBase" id="RU363032"/>
    </source>
</evidence>
<keyword evidence="7 8" id="KW-0472">Membrane</keyword>
<gene>
    <name evidence="11" type="ORF">LH706_09685</name>
    <name evidence="10" type="ORF">RUN215_v1_140120</name>
</gene>
<proteinExistence type="inferred from homology"/>
<dbReference type="GO" id="GO:0055085">
    <property type="term" value="P:transmembrane transport"/>
    <property type="evidence" value="ECO:0007669"/>
    <property type="project" value="InterPro"/>
</dbReference>
<feature type="transmembrane region" description="Helical" evidence="8">
    <location>
        <begin position="191"/>
        <end position="214"/>
    </location>
</feature>
<dbReference type="AlphaFoldDB" id="A0A0S4WPN6"/>
<reference evidence="10" key="1">
    <citation type="submission" date="2015-10" db="EMBL/GenBank/DDBJ databases">
        <authorList>
            <person name="Gilbert D.G."/>
        </authorList>
    </citation>
    <scope>NUCLEOTIDE SEQUENCE</scope>
    <source>
        <strain evidence="10">Phyl III-seqv23</strain>
    </source>
</reference>
<keyword evidence="4" id="KW-0997">Cell inner membrane</keyword>
<feature type="transmembrane region" description="Helical" evidence="8">
    <location>
        <begin position="234"/>
        <end position="254"/>
    </location>
</feature>
<feature type="transmembrane region" description="Helical" evidence="8">
    <location>
        <begin position="133"/>
        <end position="154"/>
    </location>
</feature>
<organism evidence="10">
    <name type="scientific">Ralstonia solanacearum</name>
    <name type="common">Pseudomonas solanacearum</name>
    <dbReference type="NCBI Taxonomy" id="305"/>
    <lineage>
        <taxon>Bacteria</taxon>
        <taxon>Pseudomonadati</taxon>
        <taxon>Pseudomonadota</taxon>
        <taxon>Betaproteobacteria</taxon>
        <taxon>Burkholderiales</taxon>
        <taxon>Burkholderiaceae</taxon>
        <taxon>Ralstonia</taxon>
        <taxon>Ralstonia solanacearum species complex</taxon>
    </lineage>
</organism>
<evidence type="ECO:0000313" key="11">
    <source>
        <dbReference type="EMBL" id="UZF13351.1"/>
    </source>
</evidence>
<evidence type="ECO:0000256" key="1">
    <source>
        <dbReference type="ARBA" id="ARBA00004429"/>
    </source>
</evidence>
<evidence type="ECO:0000256" key="3">
    <source>
        <dbReference type="ARBA" id="ARBA00022475"/>
    </source>
</evidence>